<name>A0ACC0V6E2_9HYPO</name>
<accession>A0ACC0V6E2</accession>
<evidence type="ECO:0000313" key="1">
    <source>
        <dbReference type="EMBL" id="KAI9901783.1"/>
    </source>
</evidence>
<protein>
    <submittedName>
        <fullName evidence="1">Uncharacterized protein</fullName>
    </submittedName>
</protein>
<dbReference type="Proteomes" id="UP001163324">
    <property type="component" value="Chromosome 3"/>
</dbReference>
<comment type="caution">
    <text evidence="1">The sequence shown here is derived from an EMBL/GenBank/DDBJ whole genome shotgun (WGS) entry which is preliminary data.</text>
</comment>
<gene>
    <name evidence="1" type="ORF">N3K66_003600</name>
</gene>
<sequence>MGKIKTWFRRRSSKGISAPETSSNNLSSLPVSAHSISPTVSDEPTQSPSQDDPASPVVLSELQPKATTRPLQPLLTSSTNLSTNPAREQQGIISAVEAAPWKQDLWIQARRFLKDEDISLLDSAGGGTDVSTGLNGLLQLAAEKRRLSEEKAWKLHFGGRRIVIKDVANKIVSWLDSFKEVGDIVAQVDPIHIGVPWSIISIVLSVVTADQEQMGLVLIGLEQITCLMTRCRVFQFLYLENIEPKHEIQRKGMVDLCESIARLYAKLFSFLAYYIRLLDTKSFVRKLTAFVEPSFVSDKLTEISASEQRVVVDADICEKHISMQAIRNIQGSLNNSRTLLRNMKESFDNQMTLFRNKLDDDERCQIFQWISDIPYESDHYTAQKGRVSNTGDWLLRHPNYVEWKTSEKSVLMWMNGVPGAGKTKLSSKIVDDLSSGLKSIESRDVRFAYFYCDRNRSDHQDPVAILRSLIRQLCAPVDDATIETCVEEKYKERKRKGFAQDRLLSEECNDILLKILSDNTESYIVLDGLDECNRDTRHVLMDILDHILNRSNRPVKILIASRRDEDLRQRYQGVTHLEVTASDNQADIERFVLDRMEQSDFCRTKLLPKVRKMILHTFHDKSQGMFQWAALHIGELLQLKRNNDIEKYLDELPKGLEAAYDALYKQISSQIGSKKEIALAAFKILMDPERDFEVDEDVDIGYVLEACHNLLVITDGTTEKESKMNSKPTDVQPGLMEGYRCQTLQEVKADALASAYSDGSSITPSSICKFSHLSVQEYLETKHWTVEKCNAFMVGVCLRTLICLQRPESNASNSHHGNNGSGAEFEDTPTVLCISESRRENKVKIVMAPSEDDDADKNHPASCIVMEKGHCSFKKSNGRANCTPCITTPQSGQDRSSPVEVTQQQTPTVPPFEGYLEFVGTHGHSDDASCVSHEFDPFVENHSNTALEEWIFYCAHGLIHHSREMDAASGQPGASGFVQQALWSRLIGDIDCASSHYQAWACLVQNEAVSRPIEESNSVRNTARHINLRSKIRPRSRPVFGCVLLGLNNILVPWLEKGSVDPNDCNADGDSLLYLATDAGQLETCKLLLKHGAEPNFVGQRLLSLVDLAIHASRVDLLRLLLEAGANPNATAISILQKQGKSYERQGLERETPIVQAVRANSIEMASALLEAGANPWSRQLFSTESLWLAVEGSQSEMVTKILQYLPKESEWAYKGALLWALNLVKRARPSAVVIMKLLMSRLGRVTSGSFLHRALEEEHWDYAEALIEAGGHVDMRAPTFKENEDTALLALCRVKEATLERARKLLEWGANVNARDIYGRSPLHLCMRYPMIYDVAAPVNPNVVEDEDKDDTEASKVESQESRLETIRELLKHGADPNLADGAGVSAFGAALAYGIATPEVIQLLVDHGSRVDVDLGTRGNRMGPLDVLCLHDIPSPEHTSGTGSIGSVDETSLAVVRDIIYKAGGRHVSAEGYEGWDDEAKLTWLKEVSVGVCDAPINTRCFTGRVDAGEACLRSEIDVQARLSGLRTEPPESTSTDA</sequence>
<organism evidence="1 2">
    <name type="scientific">Trichothecium roseum</name>
    <dbReference type="NCBI Taxonomy" id="47278"/>
    <lineage>
        <taxon>Eukaryota</taxon>
        <taxon>Fungi</taxon>
        <taxon>Dikarya</taxon>
        <taxon>Ascomycota</taxon>
        <taxon>Pezizomycotina</taxon>
        <taxon>Sordariomycetes</taxon>
        <taxon>Hypocreomycetidae</taxon>
        <taxon>Hypocreales</taxon>
        <taxon>Hypocreales incertae sedis</taxon>
        <taxon>Trichothecium</taxon>
    </lineage>
</organism>
<evidence type="ECO:0000313" key="2">
    <source>
        <dbReference type="Proteomes" id="UP001163324"/>
    </source>
</evidence>
<keyword evidence="2" id="KW-1185">Reference proteome</keyword>
<dbReference type="EMBL" id="CM047942">
    <property type="protein sequence ID" value="KAI9901783.1"/>
    <property type="molecule type" value="Genomic_DNA"/>
</dbReference>
<proteinExistence type="predicted"/>
<reference evidence="1" key="1">
    <citation type="submission" date="2022-10" db="EMBL/GenBank/DDBJ databases">
        <title>Complete Genome of Trichothecium roseum strain YXFP-22015, a Plant Pathogen Isolated from Citrus.</title>
        <authorList>
            <person name="Wang Y."/>
            <person name="Zhu L."/>
        </authorList>
    </citation>
    <scope>NUCLEOTIDE SEQUENCE</scope>
    <source>
        <strain evidence="1">YXFP-22015</strain>
    </source>
</reference>